<keyword evidence="1" id="KW-1015">Disulfide bond</keyword>
<keyword evidence="3" id="KW-0732">Signal</keyword>
<feature type="region of interest" description="Disordered" evidence="2">
    <location>
        <begin position="419"/>
        <end position="449"/>
    </location>
</feature>
<dbReference type="InterPro" id="IPR008979">
    <property type="entry name" value="Galactose-bd-like_sf"/>
</dbReference>
<evidence type="ECO:0000256" key="1">
    <source>
        <dbReference type="ARBA" id="ARBA00023157"/>
    </source>
</evidence>
<dbReference type="InterPro" id="IPR000421">
    <property type="entry name" value="FA58C"/>
</dbReference>
<dbReference type="FunFam" id="2.60.120.260:FF:000002">
    <property type="entry name" value="Coagulation factor VIII"/>
    <property type="match status" value="1"/>
</dbReference>
<dbReference type="Pfam" id="PF00754">
    <property type="entry name" value="F5_F8_type_C"/>
    <property type="match status" value="2"/>
</dbReference>
<dbReference type="Gene3D" id="2.60.120.260">
    <property type="entry name" value="Galactose-binding domain-like"/>
    <property type="match status" value="3"/>
</dbReference>
<feature type="region of interest" description="Disordered" evidence="2">
    <location>
        <begin position="491"/>
        <end position="523"/>
    </location>
</feature>
<dbReference type="SUPFAM" id="SSF49785">
    <property type="entry name" value="Galactose-binding domain-like"/>
    <property type="match status" value="2"/>
</dbReference>
<dbReference type="PROSITE" id="PS01286">
    <property type="entry name" value="FA58C_2"/>
    <property type="match status" value="1"/>
</dbReference>
<dbReference type="CDD" id="cd00057">
    <property type="entry name" value="FA58C"/>
    <property type="match status" value="2"/>
</dbReference>
<feature type="domain" description="F5/8 type C" evidence="4">
    <location>
        <begin position="40"/>
        <end position="193"/>
    </location>
</feature>
<gene>
    <name evidence="5" type="ORF">CDAUBV1_LOCUS12780</name>
</gene>
<comment type="caution">
    <text evidence="5">The sequence shown here is derived from an EMBL/GenBank/DDBJ whole genome shotgun (WGS) entry which is preliminary data.</text>
</comment>
<sequence length="682" mass="77037">MLLYFPTSITLLLVVLNGIPISDADEAQRAASKVPLPSVCENDDPLGMISGSIADWQITASSTYPASWVKGCSEGNARLFRPNGLAWCAKFKSSSEWLQIDLGVRALVTGIMTQGRCDGSEWVTSFMVSYSDDAASWKFITDQYANQKIFEGNTDSFTVKHNYLDVPVTARYVKIHTYTWHNHPSLRVELVGCQPCKQLLGIPPYARFAASSSRGVRVQRSCMPEYGHYLSNKGWCAKRQDGHQWLQIDVGPPTQITGVIIKGRGDNKRPQYVTRFKVSYSNDTRLWYFYKDATPLDPRSNVWSFEWAKKAKSSSDERVFEGNNERVVERVHYFASPFIARYVRIHPINWRSRIAMRVGLVGCRQKGPCSTGFFRINNESSCVANLAYKKSAWITPDNSYHRKRDSPSSDLLHDYQQDHARASVDTSKSTAEQHRPPMMANHRIGKNQNKVGSSSFAHLPFWPMDGSHHNTIINDVGDPLASLAVDGWTGEETVQQNSSLSTRSTEHMMNDNPSASGEASKQENQSVALSYKRTISLLLHSCTVLEYRWPFVELPSWYVDLREQTEVSGVVIYTARHGRNVQSRELVPSTEKEKVSLMSENLERLSIYVESEPRSRSPSASASSSSTLCGFVTRLNDAIFSPRLHIPCRQPLRGRYVYVEARGLRGRWSQEFSALLCEVMIY</sequence>
<dbReference type="PROSITE" id="PS01285">
    <property type="entry name" value="FA58C_1"/>
    <property type="match status" value="2"/>
</dbReference>
<organism evidence="5 6">
    <name type="scientific">Calicophoron daubneyi</name>
    <name type="common">Rumen fluke</name>
    <name type="synonym">Paramphistomum daubneyi</name>
    <dbReference type="NCBI Taxonomy" id="300641"/>
    <lineage>
        <taxon>Eukaryota</taxon>
        <taxon>Metazoa</taxon>
        <taxon>Spiralia</taxon>
        <taxon>Lophotrochozoa</taxon>
        <taxon>Platyhelminthes</taxon>
        <taxon>Trematoda</taxon>
        <taxon>Digenea</taxon>
        <taxon>Plagiorchiida</taxon>
        <taxon>Pronocephalata</taxon>
        <taxon>Paramphistomoidea</taxon>
        <taxon>Paramphistomidae</taxon>
        <taxon>Calicophoron</taxon>
    </lineage>
</organism>
<dbReference type="PROSITE" id="PS50022">
    <property type="entry name" value="FA58C_3"/>
    <property type="match status" value="2"/>
</dbReference>
<dbReference type="SMART" id="SM00231">
    <property type="entry name" value="FA58C"/>
    <property type="match status" value="2"/>
</dbReference>
<dbReference type="AlphaFoldDB" id="A0AAV2TLN7"/>
<feature type="chain" id="PRO_5043405122" description="F5/8 type C domain-containing protein" evidence="3">
    <location>
        <begin position="25"/>
        <end position="682"/>
    </location>
</feature>
<dbReference type="PANTHER" id="PTHR24543">
    <property type="entry name" value="MULTICOPPER OXIDASE-RELATED"/>
    <property type="match status" value="1"/>
</dbReference>
<dbReference type="EMBL" id="CAXLJL010000478">
    <property type="protein sequence ID" value="CAL5138170.1"/>
    <property type="molecule type" value="Genomic_DNA"/>
</dbReference>
<feature type="domain" description="F5/8 type C" evidence="4">
    <location>
        <begin position="196"/>
        <end position="363"/>
    </location>
</feature>
<evidence type="ECO:0000256" key="3">
    <source>
        <dbReference type="SAM" id="SignalP"/>
    </source>
</evidence>
<evidence type="ECO:0000313" key="5">
    <source>
        <dbReference type="EMBL" id="CAL5138170.1"/>
    </source>
</evidence>
<accession>A0AAV2TLN7</accession>
<feature type="signal peptide" evidence="3">
    <location>
        <begin position="1"/>
        <end position="24"/>
    </location>
</feature>
<dbReference type="Proteomes" id="UP001497525">
    <property type="component" value="Unassembled WGS sequence"/>
</dbReference>
<evidence type="ECO:0000256" key="2">
    <source>
        <dbReference type="SAM" id="MobiDB-lite"/>
    </source>
</evidence>
<name>A0AAV2TLN7_CALDB</name>
<feature type="compositionally biased region" description="Polar residues" evidence="2">
    <location>
        <begin position="511"/>
        <end position="523"/>
    </location>
</feature>
<dbReference type="PANTHER" id="PTHR24543:SF334">
    <property type="entry name" value="F5_8 TYPE C DOMAIN-CONTAINING PROTEIN"/>
    <property type="match status" value="1"/>
</dbReference>
<evidence type="ECO:0000313" key="6">
    <source>
        <dbReference type="Proteomes" id="UP001497525"/>
    </source>
</evidence>
<feature type="compositionally biased region" description="Polar residues" evidence="2">
    <location>
        <begin position="492"/>
        <end position="503"/>
    </location>
</feature>
<evidence type="ECO:0000259" key="4">
    <source>
        <dbReference type="PROSITE" id="PS50022"/>
    </source>
</evidence>
<proteinExistence type="predicted"/>
<protein>
    <recommendedName>
        <fullName evidence="4">F5/8 type C domain-containing protein</fullName>
    </recommendedName>
</protein>
<reference evidence="5" key="1">
    <citation type="submission" date="2024-06" db="EMBL/GenBank/DDBJ databases">
        <authorList>
            <person name="Liu X."/>
            <person name="Lenzi L."/>
            <person name="Haldenby T S."/>
            <person name="Uol C."/>
        </authorList>
    </citation>
    <scope>NUCLEOTIDE SEQUENCE</scope>
</reference>